<dbReference type="OrthoDB" id="4822at2759"/>
<reference evidence="3" key="1">
    <citation type="submission" date="2023-04" db="EMBL/GenBank/DDBJ databases">
        <title>Phytophthora fragariaefolia NBRC 109709.</title>
        <authorList>
            <person name="Ichikawa N."/>
            <person name="Sato H."/>
            <person name="Tonouchi N."/>
        </authorList>
    </citation>
    <scope>NUCLEOTIDE SEQUENCE</scope>
    <source>
        <strain evidence="3">NBRC 109709</strain>
    </source>
</reference>
<dbReference type="Proteomes" id="UP001165121">
    <property type="component" value="Unassembled WGS sequence"/>
</dbReference>
<feature type="region of interest" description="Disordered" evidence="1">
    <location>
        <begin position="142"/>
        <end position="166"/>
    </location>
</feature>
<proteinExistence type="predicted"/>
<comment type="caution">
    <text evidence="3">The sequence shown here is derived from an EMBL/GenBank/DDBJ whole genome shotgun (WGS) entry which is preliminary data.</text>
</comment>
<dbReference type="PANTHER" id="PTHR47251:SF1">
    <property type="entry name" value="FINGER DOMAIN PROTEIN, PUTATIVE (AFU_ORTHOLOGUE AFUA_3G04180)-RELATED"/>
    <property type="match status" value="1"/>
</dbReference>
<evidence type="ECO:0000259" key="2">
    <source>
        <dbReference type="PROSITE" id="PS00028"/>
    </source>
</evidence>
<feature type="compositionally biased region" description="Basic residues" evidence="1">
    <location>
        <begin position="61"/>
        <end position="75"/>
    </location>
</feature>
<evidence type="ECO:0000313" key="4">
    <source>
        <dbReference type="Proteomes" id="UP001165121"/>
    </source>
</evidence>
<feature type="region of interest" description="Disordered" evidence="1">
    <location>
        <begin position="1"/>
        <end position="25"/>
    </location>
</feature>
<dbReference type="AlphaFoldDB" id="A0A9W6XAR6"/>
<feature type="region of interest" description="Disordered" evidence="1">
    <location>
        <begin position="56"/>
        <end position="95"/>
    </location>
</feature>
<feature type="compositionally biased region" description="Low complexity" evidence="1">
    <location>
        <begin position="9"/>
        <end position="25"/>
    </location>
</feature>
<evidence type="ECO:0000256" key="1">
    <source>
        <dbReference type="SAM" id="MobiDB-lite"/>
    </source>
</evidence>
<dbReference type="InterPro" id="IPR013087">
    <property type="entry name" value="Znf_C2H2_type"/>
</dbReference>
<evidence type="ECO:0000313" key="3">
    <source>
        <dbReference type="EMBL" id="GMF34775.1"/>
    </source>
</evidence>
<sequence length="166" mass="18728">MDAEMPETAQQAAAREARGAQQEQLQADVQSMRAAFYCADCRKQYKTVSEMENHLSSYDHHHTKRLRQLQQQKRRTSSEEQHSAKRRKEQQQEELMLQRRIAAQAKAAEAKVATERKKEAEATQSNCTAKVGFSFGGGVKMGAKKSVKKPLTGRTLPSAFTNPFSQ</sequence>
<protein>
    <submittedName>
        <fullName evidence="3">Unnamed protein product</fullName>
    </submittedName>
</protein>
<accession>A0A9W6XAR6</accession>
<dbReference type="PROSITE" id="PS00028">
    <property type="entry name" value="ZINC_FINGER_C2H2_1"/>
    <property type="match status" value="1"/>
</dbReference>
<keyword evidence="4" id="KW-1185">Reference proteome</keyword>
<dbReference type="EMBL" id="BSXT01000832">
    <property type="protein sequence ID" value="GMF34775.1"/>
    <property type="molecule type" value="Genomic_DNA"/>
</dbReference>
<gene>
    <name evidence="3" type="ORF">Pfra01_000902500</name>
</gene>
<name>A0A9W6XAR6_9STRA</name>
<feature type="domain" description="C2H2-type" evidence="2">
    <location>
        <begin position="38"/>
        <end position="60"/>
    </location>
</feature>
<organism evidence="3 4">
    <name type="scientific">Phytophthora fragariaefolia</name>
    <dbReference type="NCBI Taxonomy" id="1490495"/>
    <lineage>
        <taxon>Eukaryota</taxon>
        <taxon>Sar</taxon>
        <taxon>Stramenopiles</taxon>
        <taxon>Oomycota</taxon>
        <taxon>Peronosporomycetes</taxon>
        <taxon>Peronosporales</taxon>
        <taxon>Peronosporaceae</taxon>
        <taxon>Phytophthora</taxon>
    </lineage>
</organism>
<dbReference type="PANTHER" id="PTHR47251">
    <property type="entry name" value="FINGER DOMAIN PROTEIN, PUTATIVE (AFU_ORTHOLOGUE AFUA_3G04180)-RELATED"/>
    <property type="match status" value="1"/>
</dbReference>